<reference evidence="1 2" key="1">
    <citation type="submission" date="2021-06" db="EMBL/GenBank/DDBJ databases">
        <title>Caerostris extrusa draft genome.</title>
        <authorList>
            <person name="Kono N."/>
            <person name="Arakawa K."/>
        </authorList>
    </citation>
    <scope>NUCLEOTIDE SEQUENCE [LARGE SCALE GENOMIC DNA]</scope>
</reference>
<evidence type="ECO:0000313" key="1">
    <source>
        <dbReference type="EMBL" id="GIX81236.1"/>
    </source>
</evidence>
<organism evidence="1 2">
    <name type="scientific">Caerostris extrusa</name>
    <name type="common">Bark spider</name>
    <name type="synonym">Caerostris bankana</name>
    <dbReference type="NCBI Taxonomy" id="172846"/>
    <lineage>
        <taxon>Eukaryota</taxon>
        <taxon>Metazoa</taxon>
        <taxon>Ecdysozoa</taxon>
        <taxon>Arthropoda</taxon>
        <taxon>Chelicerata</taxon>
        <taxon>Arachnida</taxon>
        <taxon>Araneae</taxon>
        <taxon>Araneomorphae</taxon>
        <taxon>Entelegynae</taxon>
        <taxon>Araneoidea</taxon>
        <taxon>Araneidae</taxon>
        <taxon>Caerostris</taxon>
    </lineage>
</organism>
<accession>A0AAV4NC53</accession>
<dbReference type="Proteomes" id="UP001054945">
    <property type="component" value="Unassembled WGS sequence"/>
</dbReference>
<name>A0AAV4NC53_CAEEX</name>
<comment type="caution">
    <text evidence="1">The sequence shown here is derived from an EMBL/GenBank/DDBJ whole genome shotgun (WGS) entry which is preliminary data.</text>
</comment>
<proteinExistence type="predicted"/>
<gene>
    <name evidence="1" type="ORF">CEXT_475721</name>
</gene>
<keyword evidence="2" id="KW-1185">Reference proteome</keyword>
<sequence length="79" mass="9198">MYIFYPFDFGGWPILLWAIRALRDSACPDASGVDAAEEGWSECWRKPNIVWRSHPFFGGRALAVRFYYPLAPRTSIDRR</sequence>
<evidence type="ECO:0000313" key="2">
    <source>
        <dbReference type="Proteomes" id="UP001054945"/>
    </source>
</evidence>
<evidence type="ECO:0008006" key="3">
    <source>
        <dbReference type="Google" id="ProtNLM"/>
    </source>
</evidence>
<protein>
    <recommendedName>
        <fullName evidence="3">Secreted protein</fullName>
    </recommendedName>
</protein>
<dbReference type="AlphaFoldDB" id="A0AAV4NC53"/>
<dbReference type="EMBL" id="BPLR01003107">
    <property type="protein sequence ID" value="GIX81236.1"/>
    <property type="molecule type" value="Genomic_DNA"/>
</dbReference>